<sequence>MVVVGLVSLLVLGWAGWGWLSGGPTTGPARTEECARTAVLRVAVGPSADLPVREAAKRWNARGPVVDGTCYEVVVATVDSARALAGLTGQWDAGLGERPDAWLPESSLWTDRLSRFDEKLLANAPESVAHSPVVLATHEAAAGLLRERAGFRWNDLTGFTADTSGWARFGRAEWGRITVALPDPKNNAASALAVQAALLGPAQESPVTQAALARPPVAQALAALASSQQRDGLGSTSSALAVLADAPDPGAAPYSAVAALEVDVYRRNSASDGKPTPQRPLWEVVAIGPGPSADFPVAALNAQRVEATDAFRRFLQEPDQQREFGRAGLRTDTDSRPANQVGLLWDDKAQVGFVAAAADTAQQITTTWDSTVTGGVAATILVDVSESMGTEGGGGRSRLDWVRDALNKYTDYATAGSLGVWPFSHELARGKPYQVAVPTGPVVNRRDRVHEVLNGLEPAGRTDFYESVVAGYRAAVQGYVPDRANHLIVITDGGADGSVDLAQAKAAIKRAANERKPVTVDVIAIGPDVAREELLDLTASTGGRLAVLTDARGVTTALTEAVTHRR</sequence>
<protein>
    <submittedName>
        <fullName evidence="2">von Willebrand factor type A domain-containing protein</fullName>
    </submittedName>
</protein>
<reference evidence="2 3" key="1">
    <citation type="submission" date="2018-02" db="EMBL/GenBank/DDBJ databases">
        <title>Genomic Encyclopedia of Archaeal and Bacterial Type Strains, Phase II (KMG-II): from individual species to whole genera.</title>
        <authorList>
            <person name="Goeker M."/>
        </authorList>
    </citation>
    <scope>NUCLEOTIDE SEQUENCE [LARGE SCALE GENOMIC DNA]</scope>
    <source>
        <strain evidence="2 3">YU 961-1</strain>
    </source>
</reference>
<dbReference type="Gene3D" id="3.40.50.410">
    <property type="entry name" value="von Willebrand factor, type A domain"/>
    <property type="match status" value="1"/>
</dbReference>
<name>A0A2S6GP07_9PSEU</name>
<dbReference type="AlphaFoldDB" id="A0A2S6GP07"/>
<dbReference type="InterPro" id="IPR036465">
    <property type="entry name" value="vWFA_dom_sf"/>
</dbReference>
<dbReference type="SUPFAM" id="SSF53850">
    <property type="entry name" value="Periplasmic binding protein-like II"/>
    <property type="match status" value="1"/>
</dbReference>
<dbReference type="InterPro" id="IPR002035">
    <property type="entry name" value="VWF_A"/>
</dbReference>
<dbReference type="Pfam" id="PF13531">
    <property type="entry name" value="SBP_bac_11"/>
    <property type="match status" value="1"/>
</dbReference>
<dbReference type="SMART" id="SM00327">
    <property type="entry name" value="VWA"/>
    <property type="match status" value="1"/>
</dbReference>
<dbReference type="EMBL" id="PTIX01000009">
    <property type="protein sequence ID" value="PPK66910.1"/>
    <property type="molecule type" value="Genomic_DNA"/>
</dbReference>
<comment type="caution">
    <text evidence="2">The sequence shown here is derived from an EMBL/GenBank/DDBJ whole genome shotgun (WGS) entry which is preliminary data.</text>
</comment>
<proteinExistence type="predicted"/>
<dbReference type="PROSITE" id="PS50234">
    <property type="entry name" value="VWFA"/>
    <property type="match status" value="1"/>
</dbReference>
<gene>
    <name evidence="2" type="ORF">CLV40_109295</name>
</gene>
<dbReference type="Proteomes" id="UP000239203">
    <property type="component" value="Unassembled WGS sequence"/>
</dbReference>
<evidence type="ECO:0000313" key="3">
    <source>
        <dbReference type="Proteomes" id="UP000239203"/>
    </source>
</evidence>
<keyword evidence="3" id="KW-1185">Reference proteome</keyword>
<evidence type="ECO:0000259" key="1">
    <source>
        <dbReference type="PROSITE" id="PS50234"/>
    </source>
</evidence>
<dbReference type="SUPFAM" id="SSF53300">
    <property type="entry name" value="vWA-like"/>
    <property type="match status" value="1"/>
</dbReference>
<feature type="domain" description="VWFA" evidence="1">
    <location>
        <begin position="377"/>
        <end position="562"/>
    </location>
</feature>
<accession>A0A2S6GP07</accession>
<organism evidence="2 3">
    <name type="scientific">Actinokineospora auranticolor</name>
    <dbReference type="NCBI Taxonomy" id="155976"/>
    <lineage>
        <taxon>Bacteria</taxon>
        <taxon>Bacillati</taxon>
        <taxon>Actinomycetota</taxon>
        <taxon>Actinomycetes</taxon>
        <taxon>Pseudonocardiales</taxon>
        <taxon>Pseudonocardiaceae</taxon>
        <taxon>Actinokineospora</taxon>
    </lineage>
</organism>
<evidence type="ECO:0000313" key="2">
    <source>
        <dbReference type="EMBL" id="PPK66910.1"/>
    </source>
</evidence>